<evidence type="ECO:0000313" key="3">
    <source>
        <dbReference type="EMBL" id="OBR87253.1"/>
    </source>
</evidence>
<dbReference type="InterPro" id="IPR050618">
    <property type="entry name" value="Ubq-SigPath_Reg"/>
</dbReference>
<organism evidence="3">
    <name type="scientific">Kwoniella dejecticola CBS 10117</name>
    <dbReference type="NCBI Taxonomy" id="1296121"/>
    <lineage>
        <taxon>Eukaryota</taxon>
        <taxon>Fungi</taxon>
        <taxon>Dikarya</taxon>
        <taxon>Basidiomycota</taxon>
        <taxon>Agaricomycotina</taxon>
        <taxon>Tremellomycetes</taxon>
        <taxon>Tremellales</taxon>
        <taxon>Cryptococcaceae</taxon>
        <taxon>Kwoniella</taxon>
    </lineage>
</organism>
<evidence type="ECO:0000313" key="4">
    <source>
        <dbReference type="EMBL" id="WWC60679.1"/>
    </source>
</evidence>
<evidence type="ECO:0000313" key="5">
    <source>
        <dbReference type="Proteomes" id="UP000078595"/>
    </source>
</evidence>
<reference evidence="4" key="2">
    <citation type="submission" date="2013-07" db="EMBL/GenBank/DDBJ databases">
        <authorList>
            <consortium name="The Broad Institute Genome Sequencing Platform"/>
            <person name="Cuomo C."/>
            <person name="Litvintseva A."/>
            <person name="Chen Y."/>
            <person name="Heitman J."/>
            <person name="Sun S."/>
            <person name="Springer D."/>
            <person name="Dromer F."/>
            <person name="Young S.K."/>
            <person name="Zeng Q."/>
            <person name="Gargeya S."/>
            <person name="Fitzgerald M."/>
            <person name="Abouelleil A."/>
            <person name="Alvarado L."/>
            <person name="Berlin A.M."/>
            <person name="Chapman S.B."/>
            <person name="Dewar J."/>
            <person name="Goldberg J."/>
            <person name="Griggs A."/>
            <person name="Gujja S."/>
            <person name="Hansen M."/>
            <person name="Howarth C."/>
            <person name="Imamovic A."/>
            <person name="Larimer J."/>
            <person name="McCowan C."/>
            <person name="Murphy C."/>
            <person name="Pearson M."/>
            <person name="Priest M."/>
            <person name="Roberts A."/>
            <person name="Saif S."/>
            <person name="Shea T."/>
            <person name="Sykes S."/>
            <person name="Wortman J."/>
            <person name="Nusbaum C."/>
            <person name="Birren B."/>
        </authorList>
    </citation>
    <scope>NUCLEOTIDE SEQUENCE</scope>
    <source>
        <strain evidence="4">CBS 10117</strain>
    </source>
</reference>
<feature type="compositionally biased region" description="Low complexity" evidence="1">
    <location>
        <begin position="17"/>
        <end position="33"/>
    </location>
</feature>
<dbReference type="PANTHER" id="PTHR12864">
    <property type="entry name" value="RAN BINDING PROTEIN 9-RELATED"/>
    <property type="match status" value="1"/>
</dbReference>
<dbReference type="STRING" id="1296121.A0A1A6AB30"/>
<sequence>MASTTRASRFTSLSGEPTNPSSNTNASAAPTSSFGNNSALPSFDSRQWEDELSKVDISKHDLNSLVFDYLLIEGYSEAAVEFARETGLPADVDHEKVQERMEIRQAVEDGRVEEAVRRVNELDPEILDTNPPLLFHLHLLRLIELIRSDQIDLALQFATTELAPRGAQNPEFLVELERTMALLAFPDLARFADDSTPSASNDLATADTTMGMADIKSAVAVPDLQTVELFQEPVFKPIISLMKRSHRIKISKELNSAILENQGHGKETKLNGLIKLMAFGEKHLIDHGLGLPVNERFKGRQWADKVLSSVGGDDEEATGH</sequence>
<dbReference type="PROSITE" id="PS50896">
    <property type="entry name" value="LISH"/>
    <property type="match status" value="1"/>
</dbReference>
<protein>
    <recommendedName>
        <fullName evidence="2">CTLH domain-containing protein</fullName>
    </recommendedName>
</protein>
<accession>A0A1A6AB30</accession>
<reference evidence="3" key="1">
    <citation type="submission" date="2013-07" db="EMBL/GenBank/DDBJ databases">
        <title>The Genome Sequence of Cryptococcus dejecticola CBS10117.</title>
        <authorList>
            <consortium name="The Broad Institute Genome Sequencing Platform"/>
            <person name="Cuomo C."/>
            <person name="Litvintseva A."/>
            <person name="Chen Y."/>
            <person name="Heitman J."/>
            <person name="Sun S."/>
            <person name="Springer D."/>
            <person name="Dromer F."/>
            <person name="Young S.K."/>
            <person name="Zeng Q."/>
            <person name="Gargeya S."/>
            <person name="Fitzgerald M."/>
            <person name="Abouelleil A."/>
            <person name="Alvarado L."/>
            <person name="Berlin A.M."/>
            <person name="Chapman S.B."/>
            <person name="Dewar J."/>
            <person name="Goldberg J."/>
            <person name="Griggs A."/>
            <person name="Gujja S."/>
            <person name="Hansen M."/>
            <person name="Howarth C."/>
            <person name="Imamovic A."/>
            <person name="Larimer J."/>
            <person name="McCowan C."/>
            <person name="Murphy C."/>
            <person name="Pearson M."/>
            <person name="Priest M."/>
            <person name="Roberts A."/>
            <person name="Saif S."/>
            <person name="Shea T."/>
            <person name="Sykes S."/>
            <person name="Wortman J."/>
            <person name="Nusbaum C."/>
            <person name="Birren B."/>
        </authorList>
    </citation>
    <scope>NUCLEOTIDE SEQUENCE [LARGE SCALE GENOMIC DNA]</scope>
    <source>
        <strain evidence="3">CBS 10117</strain>
    </source>
</reference>
<dbReference type="RefSeq" id="XP_018265095.1">
    <property type="nucleotide sequence ID" value="XM_018406601.1"/>
</dbReference>
<dbReference type="InterPro" id="IPR006594">
    <property type="entry name" value="LisH"/>
</dbReference>
<dbReference type="VEuPathDB" id="FungiDB:I303_03278"/>
<dbReference type="SMART" id="SM00667">
    <property type="entry name" value="LisH"/>
    <property type="match status" value="1"/>
</dbReference>
<dbReference type="EMBL" id="KI894029">
    <property type="protein sequence ID" value="OBR87253.1"/>
    <property type="molecule type" value="Genomic_DNA"/>
</dbReference>
<dbReference type="InterPro" id="IPR006595">
    <property type="entry name" value="CTLH_C"/>
</dbReference>
<evidence type="ECO:0000256" key="1">
    <source>
        <dbReference type="SAM" id="MobiDB-lite"/>
    </source>
</evidence>
<evidence type="ECO:0000259" key="2">
    <source>
        <dbReference type="PROSITE" id="PS50897"/>
    </source>
</evidence>
<dbReference type="KEGG" id="kdj:28966977"/>
<dbReference type="PROSITE" id="PS50897">
    <property type="entry name" value="CTLH"/>
    <property type="match status" value="1"/>
</dbReference>
<dbReference type="Proteomes" id="UP000078595">
    <property type="component" value="Chromosome 3"/>
</dbReference>
<feature type="domain" description="CTLH" evidence="2">
    <location>
        <begin position="96"/>
        <end position="153"/>
    </location>
</feature>
<dbReference type="AlphaFoldDB" id="A0A1A6AB30"/>
<feature type="compositionally biased region" description="Polar residues" evidence="1">
    <location>
        <begin position="1"/>
        <end position="16"/>
    </location>
</feature>
<dbReference type="EMBL" id="CP144532">
    <property type="protein sequence ID" value="WWC60679.1"/>
    <property type="molecule type" value="Genomic_DNA"/>
</dbReference>
<gene>
    <name evidence="3" type="ORF">I303_03278</name>
    <name evidence="4" type="ORF">I303_103255</name>
</gene>
<feature type="region of interest" description="Disordered" evidence="1">
    <location>
        <begin position="1"/>
        <end position="40"/>
    </location>
</feature>
<dbReference type="GeneID" id="28966977"/>
<dbReference type="Pfam" id="PF08513">
    <property type="entry name" value="LisH"/>
    <property type="match status" value="1"/>
</dbReference>
<name>A0A1A6AB30_9TREE</name>
<dbReference type="OrthoDB" id="2415936at2759"/>
<reference evidence="4" key="3">
    <citation type="submission" date="2024-02" db="EMBL/GenBank/DDBJ databases">
        <title>Comparative genomics of Cryptococcus and Kwoniella reveals pathogenesis evolution and contrasting modes of karyotype evolution via chromosome fusion or intercentromeric recombination.</title>
        <authorList>
            <person name="Coelho M.A."/>
            <person name="David-Palma M."/>
            <person name="Shea T."/>
            <person name="Bowers K."/>
            <person name="McGinley-Smith S."/>
            <person name="Mohammad A.W."/>
            <person name="Gnirke A."/>
            <person name="Yurkov A.M."/>
            <person name="Nowrousian M."/>
            <person name="Sun S."/>
            <person name="Cuomo C.A."/>
            <person name="Heitman J."/>
        </authorList>
    </citation>
    <scope>NUCLEOTIDE SEQUENCE</scope>
    <source>
        <strain evidence="4">CBS 10117</strain>
    </source>
</reference>
<dbReference type="InterPro" id="IPR024964">
    <property type="entry name" value="CTLH/CRA"/>
</dbReference>
<proteinExistence type="predicted"/>
<dbReference type="Pfam" id="PF10607">
    <property type="entry name" value="CTLH"/>
    <property type="match status" value="1"/>
</dbReference>
<keyword evidence="5" id="KW-1185">Reference proteome</keyword>
<dbReference type="SMART" id="SM00668">
    <property type="entry name" value="CTLH"/>
    <property type="match status" value="1"/>
</dbReference>